<dbReference type="KEGG" id="dpte:113789848"/>
<feature type="chain" id="PRO_5027819620" description="sulfite oxidase" evidence="14">
    <location>
        <begin position="18"/>
        <end position="587"/>
    </location>
</feature>
<evidence type="ECO:0000256" key="9">
    <source>
        <dbReference type="ARBA" id="ARBA00022617"/>
    </source>
</evidence>
<reference evidence="17" key="1">
    <citation type="submission" date="2025-08" db="UniProtKB">
        <authorList>
            <consortium name="RefSeq"/>
        </authorList>
    </citation>
    <scope>IDENTIFICATION</scope>
    <source>
        <strain evidence="17">Airmid</strain>
    </source>
</reference>
<dbReference type="InterPro" id="IPR001199">
    <property type="entry name" value="Cyt_B5-like_heme/steroid-bd"/>
</dbReference>
<evidence type="ECO:0000256" key="6">
    <source>
        <dbReference type="ARBA" id="ARBA00011738"/>
    </source>
</evidence>
<dbReference type="Proteomes" id="UP000515146">
    <property type="component" value="Unplaced"/>
</dbReference>
<evidence type="ECO:0000256" key="11">
    <source>
        <dbReference type="ARBA" id="ARBA00023002"/>
    </source>
</evidence>
<dbReference type="Pfam" id="PF00174">
    <property type="entry name" value="Oxidored_molyb"/>
    <property type="match status" value="1"/>
</dbReference>
<dbReference type="OMA" id="TWHVAEL"/>
<evidence type="ECO:0000256" key="1">
    <source>
        <dbReference type="ARBA" id="ARBA00001924"/>
    </source>
</evidence>
<dbReference type="PROSITE" id="PS00559">
    <property type="entry name" value="MOLYBDOPTERIN_EUK"/>
    <property type="match status" value="1"/>
</dbReference>
<dbReference type="GO" id="GO:0005758">
    <property type="term" value="C:mitochondrial intermembrane space"/>
    <property type="evidence" value="ECO:0007669"/>
    <property type="project" value="UniProtKB-SubCell"/>
</dbReference>
<evidence type="ECO:0000256" key="3">
    <source>
        <dbReference type="ARBA" id="ARBA00004569"/>
    </source>
</evidence>
<comment type="cofactor">
    <cofactor evidence="2">
        <name>heme b</name>
        <dbReference type="ChEBI" id="CHEBI:60344"/>
    </cofactor>
</comment>
<gene>
    <name evidence="17" type="primary">LOC113789848</name>
</gene>
<organism evidence="16 17">
    <name type="scientific">Dermatophagoides pteronyssinus</name>
    <name type="common">European house dust mite</name>
    <dbReference type="NCBI Taxonomy" id="6956"/>
    <lineage>
        <taxon>Eukaryota</taxon>
        <taxon>Metazoa</taxon>
        <taxon>Ecdysozoa</taxon>
        <taxon>Arthropoda</taxon>
        <taxon>Chelicerata</taxon>
        <taxon>Arachnida</taxon>
        <taxon>Acari</taxon>
        <taxon>Acariformes</taxon>
        <taxon>Sarcoptiformes</taxon>
        <taxon>Astigmata</taxon>
        <taxon>Psoroptidia</taxon>
        <taxon>Analgoidea</taxon>
        <taxon>Pyroglyphidae</taxon>
        <taxon>Dermatophagoidinae</taxon>
        <taxon>Dermatophagoides</taxon>
    </lineage>
</organism>
<dbReference type="GO" id="GO:0043546">
    <property type="term" value="F:molybdopterin cofactor binding"/>
    <property type="evidence" value="ECO:0007669"/>
    <property type="project" value="InterPro"/>
</dbReference>
<evidence type="ECO:0000256" key="14">
    <source>
        <dbReference type="SAM" id="SignalP"/>
    </source>
</evidence>
<dbReference type="FunCoup" id="A0A6P6XP39">
    <property type="interactions" value="1024"/>
</dbReference>
<evidence type="ECO:0000256" key="8">
    <source>
        <dbReference type="ARBA" id="ARBA00022505"/>
    </source>
</evidence>
<dbReference type="PANTHER" id="PTHR19372">
    <property type="entry name" value="SULFITE REDUCTASE"/>
    <property type="match status" value="1"/>
</dbReference>
<dbReference type="GO" id="GO:0006790">
    <property type="term" value="P:sulfur compound metabolic process"/>
    <property type="evidence" value="ECO:0007669"/>
    <property type="project" value="UniProtKB-UniPathway"/>
</dbReference>
<dbReference type="PRINTS" id="PR00407">
    <property type="entry name" value="EUMOPTERIN"/>
</dbReference>
<dbReference type="GO" id="GO:0008482">
    <property type="term" value="F:sulfite oxidase activity"/>
    <property type="evidence" value="ECO:0007669"/>
    <property type="project" value="UniProtKB-EC"/>
</dbReference>
<dbReference type="Gene3D" id="3.90.420.10">
    <property type="entry name" value="Oxidoreductase, molybdopterin-binding domain"/>
    <property type="match status" value="1"/>
</dbReference>
<dbReference type="SUPFAM" id="SSF81296">
    <property type="entry name" value="E set domains"/>
    <property type="match status" value="1"/>
</dbReference>
<dbReference type="PROSITE" id="PS00191">
    <property type="entry name" value="CYTOCHROME_B5_1"/>
    <property type="match status" value="1"/>
</dbReference>
<dbReference type="AlphaFoldDB" id="A0A6P6XP39"/>
<dbReference type="UniPathway" id="UPA00096"/>
<dbReference type="GO" id="GO:0020037">
    <property type="term" value="F:heme binding"/>
    <property type="evidence" value="ECO:0007669"/>
    <property type="project" value="InterPro"/>
</dbReference>
<dbReference type="SUPFAM" id="SSF56524">
    <property type="entry name" value="Oxidoreductase molybdopterin-binding domain"/>
    <property type="match status" value="1"/>
</dbReference>
<dbReference type="InterPro" id="IPR008335">
    <property type="entry name" value="Mopterin_OxRdtase_euk"/>
</dbReference>
<evidence type="ECO:0000256" key="2">
    <source>
        <dbReference type="ARBA" id="ARBA00001970"/>
    </source>
</evidence>
<accession>A0A6P6XP39</accession>
<feature type="domain" description="Cytochrome b5 heme-binding" evidence="15">
    <location>
        <begin position="105"/>
        <end position="185"/>
    </location>
</feature>
<dbReference type="Gene3D" id="2.60.40.650">
    <property type="match status" value="1"/>
</dbReference>
<proteinExistence type="predicted"/>
<dbReference type="InterPro" id="IPR036374">
    <property type="entry name" value="OxRdtase_Mopterin-bd_sf"/>
</dbReference>
<dbReference type="InterPro" id="IPR018506">
    <property type="entry name" value="Cyt_B5_heme-BS"/>
</dbReference>
<dbReference type="GO" id="GO:0030151">
    <property type="term" value="F:molybdenum ion binding"/>
    <property type="evidence" value="ECO:0007669"/>
    <property type="project" value="InterPro"/>
</dbReference>
<dbReference type="InterPro" id="IPR005066">
    <property type="entry name" value="MoCF_OxRdtse_dimer"/>
</dbReference>
<evidence type="ECO:0000256" key="7">
    <source>
        <dbReference type="ARBA" id="ARBA00012505"/>
    </source>
</evidence>
<evidence type="ECO:0000313" key="16">
    <source>
        <dbReference type="Proteomes" id="UP000515146"/>
    </source>
</evidence>
<dbReference type="CTD" id="32878"/>
<name>A0A6P6XP39_DERPT</name>
<evidence type="ECO:0000256" key="13">
    <source>
        <dbReference type="ARBA" id="ARBA00023128"/>
    </source>
</evidence>
<dbReference type="PRINTS" id="PR00363">
    <property type="entry name" value="CYTOCHROMEB5"/>
</dbReference>
<keyword evidence="13" id="KW-0496">Mitochondrion</keyword>
<dbReference type="Gene3D" id="3.10.120.10">
    <property type="entry name" value="Cytochrome b5-like heme/steroid binding domain"/>
    <property type="match status" value="1"/>
</dbReference>
<evidence type="ECO:0000256" key="10">
    <source>
        <dbReference type="ARBA" id="ARBA00022723"/>
    </source>
</evidence>
<keyword evidence="11" id="KW-0560">Oxidoreductase</keyword>
<dbReference type="PANTHER" id="PTHR19372:SF7">
    <property type="entry name" value="SULFITE OXIDASE, MITOCHONDRIAL"/>
    <property type="match status" value="1"/>
</dbReference>
<dbReference type="PROSITE" id="PS50255">
    <property type="entry name" value="CYTOCHROME_B5_2"/>
    <property type="match status" value="1"/>
</dbReference>
<dbReference type="Pfam" id="PF00173">
    <property type="entry name" value="Cyt-b5"/>
    <property type="match status" value="1"/>
</dbReference>
<dbReference type="FunFam" id="3.10.120.10:FF:000007">
    <property type="entry name" value="Sulfite oxidase, mitochondrial"/>
    <property type="match status" value="1"/>
</dbReference>
<dbReference type="EC" id="1.8.3.1" evidence="7"/>
<dbReference type="InterPro" id="IPR000572">
    <property type="entry name" value="OxRdtase_Mopterin-bd_dom"/>
</dbReference>
<feature type="signal peptide" evidence="14">
    <location>
        <begin position="1"/>
        <end position="17"/>
    </location>
</feature>
<comment type="pathway">
    <text evidence="4">Sulfur metabolism.</text>
</comment>
<evidence type="ECO:0000256" key="4">
    <source>
        <dbReference type="ARBA" id="ARBA00004678"/>
    </source>
</evidence>
<dbReference type="FunFam" id="3.90.420.10:FF:000002">
    <property type="entry name" value="sulfite oxidase, mitochondrial"/>
    <property type="match status" value="1"/>
</dbReference>
<dbReference type="InterPro" id="IPR014756">
    <property type="entry name" value="Ig_E-set"/>
</dbReference>
<sequence>MCRFSARLFSLTSSSLSSSLLLRLQPKFRYNNQRFLLSTISNDNQYRYRDHKWTKYYSLYGRIAFVTLSIYSSYELYFKRKWLLFAKENSQNNLKIIPGLPVDGLPVYSLADVAKHNDPTTDLGVWIVYKAGVYDVTPFLTEHPGGDNILLGAGNSVEPFWKVYSQHHTQQVYEILESYRIGNLRKEDRLKPDKNADDLFEFIPERDQSLLIHHDKPFNAETPGEILIQNFHTPNEKFFIRNHLSVPRVDADDYILEIEGYGLNDTFEFNLEQLKTLFPKHTVTSVIQCGGNRRDDLNKVKQVKGIGWKLGAIGNTRWSGAKLIDVLHYCQAKLDHPSIKHVQFEGLDLDATSAPYGASVPADKALDPNAEFILAYEMNGEPLPADHGFPVRLIAPGIVGARNVKWLSRIILSDDESTSHWQRNDYKSFPSDKTQATPEEFAHAYAIQEMPIQSAICLPKPDEQVKIVWKEFDGRMQPVIEASGYAWSGGGRSVIRVDLSIDNGHTWHVANLEQETPTKGSTHTYSWTLWQIDLPLKNEQLFQGNQIQIICRAFDSSHNTQPSKSEEIWNFRGLLNNSWHRVNIIID</sequence>
<dbReference type="Pfam" id="PF03404">
    <property type="entry name" value="Mo-co_dimer"/>
    <property type="match status" value="1"/>
</dbReference>
<dbReference type="InParanoid" id="A0A6P6XP39"/>
<evidence type="ECO:0000256" key="12">
    <source>
        <dbReference type="ARBA" id="ARBA00023004"/>
    </source>
</evidence>
<evidence type="ECO:0000256" key="5">
    <source>
        <dbReference type="ARBA" id="ARBA00004971"/>
    </source>
</evidence>
<dbReference type="GeneID" id="113789848"/>
<dbReference type="InterPro" id="IPR022407">
    <property type="entry name" value="OxRdtase_Mopterin_BS"/>
</dbReference>
<keyword evidence="9" id="KW-0349">Heme</keyword>
<evidence type="ECO:0000313" key="17">
    <source>
        <dbReference type="RefSeq" id="XP_027195240.1"/>
    </source>
</evidence>
<dbReference type="SUPFAM" id="SSF55856">
    <property type="entry name" value="Cytochrome b5-like heme/steroid binding domain"/>
    <property type="match status" value="1"/>
</dbReference>
<dbReference type="OrthoDB" id="10051395at2759"/>
<comment type="cofactor">
    <cofactor evidence="1">
        <name>Mo-molybdopterin</name>
        <dbReference type="ChEBI" id="CHEBI:71302"/>
    </cofactor>
</comment>
<dbReference type="SMART" id="SM01117">
    <property type="entry name" value="Cyt-b5"/>
    <property type="match status" value="1"/>
</dbReference>
<comment type="subunit">
    <text evidence="6">Homodimer.</text>
</comment>
<keyword evidence="16" id="KW-1185">Reference proteome</keyword>
<comment type="subcellular location">
    <subcellularLocation>
        <location evidence="3">Mitochondrion intermembrane space</location>
    </subcellularLocation>
</comment>
<keyword evidence="10" id="KW-0479">Metal-binding</keyword>
<evidence type="ECO:0000259" key="15">
    <source>
        <dbReference type="PROSITE" id="PS50255"/>
    </source>
</evidence>
<dbReference type="CDD" id="cd02111">
    <property type="entry name" value="eukary_SO_Moco"/>
    <property type="match status" value="1"/>
</dbReference>
<protein>
    <recommendedName>
        <fullName evidence="7">sulfite oxidase</fullName>
        <ecNumber evidence="7">1.8.3.1</ecNumber>
    </recommendedName>
</protein>
<keyword evidence="14" id="KW-0732">Signal</keyword>
<comment type="pathway">
    <text evidence="5">Energy metabolism; sulfur metabolism.</text>
</comment>
<dbReference type="InterPro" id="IPR036400">
    <property type="entry name" value="Cyt_B5-like_heme/steroid_sf"/>
</dbReference>
<keyword evidence="12" id="KW-0408">Iron</keyword>
<keyword evidence="8" id="KW-0500">Molybdenum</keyword>
<dbReference type="RefSeq" id="XP_027195240.1">
    <property type="nucleotide sequence ID" value="XM_027339439.1"/>
</dbReference>